<sequence length="337" mass="36300">MKGAAEEAPVVAKRAKVRAFLSVAGWFVSTVVLITMNKVLMGEHFALPVFLTFLHMMVSFLWCEFSMTMGWTARGAIKSRAEGWKVFFLSQVMALSVLLAVASFKYVDVSLEQALAASSPAFTAAMGVVILKKRERGKVWLTLLPVVGGAMISAGGVPEVSWFGVTLVILSNIARGTKSCMQELLLGKDALDSINLLRYMAAFSCLTLLPFSFVIEGPAIIMERLSYVSRDGTIAAALVANCTGAFMVNLFQFQVTENVGALSMQVLGNLKNVFTSTVSVFVFRNAVTSLSIVGYGITMAGAWWYNKEKNREKAEAGKDTSQASVAAPADPEAALGK</sequence>
<feature type="transmembrane region" description="Helical" evidence="6">
    <location>
        <begin position="113"/>
        <end position="131"/>
    </location>
</feature>
<evidence type="ECO:0000256" key="2">
    <source>
        <dbReference type="ARBA" id="ARBA00022692"/>
    </source>
</evidence>
<feature type="transmembrane region" description="Helical" evidence="6">
    <location>
        <begin position="86"/>
        <end position="107"/>
    </location>
</feature>
<gene>
    <name evidence="8" type="ORF">MICPUN_80621</name>
</gene>
<evidence type="ECO:0000256" key="6">
    <source>
        <dbReference type="SAM" id="Phobius"/>
    </source>
</evidence>
<keyword evidence="3 6" id="KW-1133">Transmembrane helix</keyword>
<feature type="transmembrane region" description="Helical" evidence="6">
    <location>
        <begin position="199"/>
        <end position="221"/>
    </location>
</feature>
<dbReference type="OrthoDB" id="10261634at2759"/>
<dbReference type="RefSeq" id="XP_002501971.1">
    <property type="nucleotide sequence ID" value="XM_002501925.1"/>
</dbReference>
<feature type="domain" description="Sugar phosphate transporter" evidence="7">
    <location>
        <begin position="21"/>
        <end position="306"/>
    </location>
</feature>
<name>C1E538_MICCC</name>
<dbReference type="eggNOG" id="KOG1441">
    <property type="taxonomic scope" value="Eukaryota"/>
</dbReference>
<feature type="region of interest" description="Disordered" evidence="5">
    <location>
        <begin position="314"/>
        <end position="337"/>
    </location>
</feature>
<feature type="transmembrane region" description="Helical" evidence="6">
    <location>
        <begin position="233"/>
        <end position="253"/>
    </location>
</feature>
<dbReference type="Pfam" id="PF03151">
    <property type="entry name" value="TPT"/>
    <property type="match status" value="1"/>
</dbReference>
<feature type="transmembrane region" description="Helical" evidence="6">
    <location>
        <begin position="45"/>
        <end position="65"/>
    </location>
</feature>
<evidence type="ECO:0000256" key="5">
    <source>
        <dbReference type="SAM" id="MobiDB-lite"/>
    </source>
</evidence>
<comment type="subcellular location">
    <subcellularLocation>
        <location evidence="1">Membrane</location>
        <topology evidence="1">Multi-pass membrane protein</topology>
    </subcellularLocation>
</comment>
<dbReference type="SUPFAM" id="SSF103481">
    <property type="entry name" value="Multidrug resistance efflux transporter EmrE"/>
    <property type="match status" value="1"/>
</dbReference>
<dbReference type="Proteomes" id="UP000002009">
    <property type="component" value="Chromosome 4"/>
</dbReference>
<dbReference type="OMA" id="FANCCGA"/>
<dbReference type="AlphaFoldDB" id="C1E538"/>
<dbReference type="EMBL" id="CP001325">
    <property type="protein sequence ID" value="ACO63229.1"/>
    <property type="molecule type" value="Genomic_DNA"/>
</dbReference>
<evidence type="ECO:0000313" key="8">
    <source>
        <dbReference type="EMBL" id="ACO63229.1"/>
    </source>
</evidence>
<dbReference type="InterPro" id="IPR037185">
    <property type="entry name" value="EmrE-like"/>
</dbReference>
<keyword evidence="2 6" id="KW-0812">Transmembrane</keyword>
<feature type="compositionally biased region" description="Low complexity" evidence="5">
    <location>
        <begin position="323"/>
        <end position="337"/>
    </location>
</feature>
<dbReference type="GeneID" id="8242853"/>
<accession>C1E538</accession>
<evidence type="ECO:0000259" key="7">
    <source>
        <dbReference type="Pfam" id="PF03151"/>
    </source>
</evidence>
<protein>
    <submittedName>
        <fullName evidence="8">Drug/Metabolite transporter superfamily</fullName>
    </submittedName>
</protein>
<reference evidence="8 9" key="1">
    <citation type="journal article" date="2009" name="Science">
        <title>Green evolution and dynamic adaptations revealed by genomes of the marine picoeukaryotes Micromonas.</title>
        <authorList>
            <person name="Worden A.Z."/>
            <person name="Lee J.H."/>
            <person name="Mock T."/>
            <person name="Rouze P."/>
            <person name="Simmons M.P."/>
            <person name="Aerts A.L."/>
            <person name="Allen A.E."/>
            <person name="Cuvelier M.L."/>
            <person name="Derelle E."/>
            <person name="Everett M.V."/>
            <person name="Foulon E."/>
            <person name="Grimwood J."/>
            <person name="Gundlach H."/>
            <person name="Henrissat B."/>
            <person name="Napoli C."/>
            <person name="McDonald S.M."/>
            <person name="Parker M.S."/>
            <person name="Rombauts S."/>
            <person name="Salamov A."/>
            <person name="Von Dassow P."/>
            <person name="Badger J.H."/>
            <person name="Coutinho P.M."/>
            <person name="Demir E."/>
            <person name="Dubchak I."/>
            <person name="Gentemann C."/>
            <person name="Eikrem W."/>
            <person name="Gready J.E."/>
            <person name="John U."/>
            <person name="Lanier W."/>
            <person name="Lindquist E.A."/>
            <person name="Lucas S."/>
            <person name="Mayer K.F."/>
            <person name="Moreau H."/>
            <person name="Not F."/>
            <person name="Otillar R."/>
            <person name="Panaud O."/>
            <person name="Pangilinan J."/>
            <person name="Paulsen I."/>
            <person name="Piegu B."/>
            <person name="Poliakov A."/>
            <person name="Robbens S."/>
            <person name="Schmutz J."/>
            <person name="Toulza E."/>
            <person name="Wyss T."/>
            <person name="Zelensky A."/>
            <person name="Zhou K."/>
            <person name="Armbrust E.V."/>
            <person name="Bhattacharya D."/>
            <person name="Goodenough U.W."/>
            <person name="Van de Peer Y."/>
            <person name="Grigoriev I.V."/>
        </authorList>
    </citation>
    <scope>NUCLEOTIDE SEQUENCE [LARGE SCALE GENOMIC DNA]</scope>
    <source>
        <strain evidence="9">RCC299 / NOUM17</strain>
    </source>
</reference>
<keyword evidence="9" id="KW-1185">Reference proteome</keyword>
<evidence type="ECO:0000256" key="4">
    <source>
        <dbReference type="ARBA" id="ARBA00023136"/>
    </source>
</evidence>
<feature type="transmembrane region" description="Helical" evidence="6">
    <location>
        <begin position="20"/>
        <end position="39"/>
    </location>
</feature>
<dbReference type="InParanoid" id="C1E538"/>
<keyword evidence="4 6" id="KW-0472">Membrane</keyword>
<dbReference type="InterPro" id="IPR050186">
    <property type="entry name" value="TPT_transporter"/>
</dbReference>
<dbReference type="PANTHER" id="PTHR11132">
    <property type="entry name" value="SOLUTE CARRIER FAMILY 35"/>
    <property type="match status" value="1"/>
</dbReference>
<evidence type="ECO:0000256" key="1">
    <source>
        <dbReference type="ARBA" id="ARBA00004141"/>
    </source>
</evidence>
<proteinExistence type="predicted"/>
<feature type="transmembrane region" description="Helical" evidence="6">
    <location>
        <begin position="138"/>
        <end position="157"/>
    </location>
</feature>
<dbReference type="InterPro" id="IPR004853">
    <property type="entry name" value="Sugar_P_trans_dom"/>
</dbReference>
<feature type="transmembrane region" description="Helical" evidence="6">
    <location>
        <begin position="273"/>
        <end position="305"/>
    </location>
</feature>
<dbReference type="KEGG" id="mis:MICPUN_80621"/>
<organism evidence="8 9">
    <name type="scientific">Micromonas commoda (strain RCC299 / NOUM17 / CCMP2709)</name>
    <name type="common">Picoplanktonic green alga</name>
    <dbReference type="NCBI Taxonomy" id="296587"/>
    <lineage>
        <taxon>Eukaryota</taxon>
        <taxon>Viridiplantae</taxon>
        <taxon>Chlorophyta</taxon>
        <taxon>Mamiellophyceae</taxon>
        <taxon>Mamiellales</taxon>
        <taxon>Mamiellaceae</taxon>
        <taxon>Micromonas</taxon>
    </lineage>
</organism>
<dbReference type="GO" id="GO:0016020">
    <property type="term" value="C:membrane"/>
    <property type="evidence" value="ECO:0007669"/>
    <property type="project" value="UniProtKB-SubCell"/>
</dbReference>
<evidence type="ECO:0000313" key="9">
    <source>
        <dbReference type="Proteomes" id="UP000002009"/>
    </source>
</evidence>
<evidence type="ECO:0000256" key="3">
    <source>
        <dbReference type="ARBA" id="ARBA00022989"/>
    </source>
</evidence>